<dbReference type="InterPro" id="IPR047817">
    <property type="entry name" value="ABC2_TM_bact-type"/>
</dbReference>
<keyword evidence="11" id="KW-1185">Reference proteome</keyword>
<evidence type="ECO:0000313" key="11">
    <source>
        <dbReference type="Proteomes" id="UP000676194"/>
    </source>
</evidence>
<evidence type="ECO:0000256" key="1">
    <source>
        <dbReference type="ARBA" id="ARBA00004651"/>
    </source>
</evidence>
<dbReference type="AlphaFoldDB" id="A0A8E6EXJ3"/>
<feature type="transmembrane region" description="Helical" evidence="8">
    <location>
        <begin position="226"/>
        <end position="249"/>
    </location>
</feature>
<keyword evidence="4" id="KW-1003">Cell membrane</keyword>
<keyword evidence="7 8" id="KW-0472">Membrane</keyword>
<proteinExistence type="inferred from homology"/>
<comment type="similarity">
    <text evidence="2">Belongs to the ABC-2 integral membrane protein family.</text>
</comment>
<reference evidence="10" key="1">
    <citation type="submission" date="2021-05" db="EMBL/GenBank/DDBJ databases">
        <title>Complete genome sequence of the cellulolytic planctomycete Telmatocola sphagniphila SP2T and characterization of the first cellulase from planctomycetes.</title>
        <authorList>
            <person name="Rakitin A.L."/>
            <person name="Beletsky A.V."/>
            <person name="Naumoff D.G."/>
            <person name="Kulichevskaya I.S."/>
            <person name="Mardanov A.V."/>
            <person name="Ravin N.V."/>
            <person name="Dedysh S.N."/>
        </authorList>
    </citation>
    <scope>NUCLEOTIDE SEQUENCE</scope>
    <source>
        <strain evidence="10">SP2T</strain>
    </source>
</reference>
<keyword evidence="6 8" id="KW-1133">Transmembrane helix</keyword>
<feature type="transmembrane region" description="Helical" evidence="8">
    <location>
        <begin position="288"/>
        <end position="307"/>
    </location>
</feature>
<dbReference type="PANTHER" id="PTHR30294">
    <property type="entry name" value="MEMBRANE COMPONENT OF ABC TRANSPORTER YHHJ-RELATED"/>
    <property type="match status" value="1"/>
</dbReference>
<organism evidence="10 11">
    <name type="scientific">Telmatocola sphagniphila</name>
    <dbReference type="NCBI Taxonomy" id="1123043"/>
    <lineage>
        <taxon>Bacteria</taxon>
        <taxon>Pseudomonadati</taxon>
        <taxon>Planctomycetota</taxon>
        <taxon>Planctomycetia</taxon>
        <taxon>Gemmatales</taxon>
        <taxon>Gemmataceae</taxon>
    </lineage>
</organism>
<dbReference type="Proteomes" id="UP000676194">
    <property type="component" value="Chromosome"/>
</dbReference>
<feature type="transmembrane region" description="Helical" evidence="8">
    <location>
        <begin position="343"/>
        <end position="365"/>
    </location>
</feature>
<evidence type="ECO:0000259" key="9">
    <source>
        <dbReference type="PROSITE" id="PS51012"/>
    </source>
</evidence>
<feature type="transmembrane region" description="Helical" evidence="8">
    <location>
        <begin position="255"/>
        <end position="276"/>
    </location>
</feature>
<dbReference type="EMBL" id="CP074694">
    <property type="protein sequence ID" value="QVL31331.1"/>
    <property type="molecule type" value="Genomic_DNA"/>
</dbReference>
<protein>
    <submittedName>
        <fullName evidence="10">ABC transporter permease</fullName>
    </submittedName>
</protein>
<dbReference type="KEGG" id="tsph:KIH39_21160"/>
<evidence type="ECO:0000256" key="6">
    <source>
        <dbReference type="ARBA" id="ARBA00022989"/>
    </source>
</evidence>
<feature type="domain" description="ABC transmembrane type-2" evidence="9">
    <location>
        <begin position="142"/>
        <end position="368"/>
    </location>
</feature>
<name>A0A8E6EXJ3_9BACT</name>
<dbReference type="Gene3D" id="3.40.1710.10">
    <property type="entry name" value="abc type-2 transporter like domain"/>
    <property type="match status" value="1"/>
</dbReference>
<feature type="transmembrane region" description="Helical" evidence="8">
    <location>
        <begin position="178"/>
        <end position="199"/>
    </location>
</feature>
<dbReference type="InterPro" id="IPR051449">
    <property type="entry name" value="ABC-2_transporter_component"/>
</dbReference>
<dbReference type="GO" id="GO:0140359">
    <property type="term" value="F:ABC-type transporter activity"/>
    <property type="evidence" value="ECO:0007669"/>
    <property type="project" value="InterPro"/>
</dbReference>
<dbReference type="PROSITE" id="PS51012">
    <property type="entry name" value="ABC_TM2"/>
    <property type="match status" value="1"/>
</dbReference>
<evidence type="ECO:0000256" key="8">
    <source>
        <dbReference type="SAM" id="Phobius"/>
    </source>
</evidence>
<evidence type="ECO:0000256" key="3">
    <source>
        <dbReference type="ARBA" id="ARBA00022448"/>
    </source>
</evidence>
<evidence type="ECO:0000256" key="2">
    <source>
        <dbReference type="ARBA" id="ARBA00007783"/>
    </source>
</evidence>
<dbReference type="GO" id="GO:0005886">
    <property type="term" value="C:plasma membrane"/>
    <property type="evidence" value="ECO:0007669"/>
    <property type="project" value="UniProtKB-SubCell"/>
</dbReference>
<accession>A0A8E6EXJ3</accession>
<evidence type="ECO:0000313" key="10">
    <source>
        <dbReference type="EMBL" id="QVL31331.1"/>
    </source>
</evidence>
<gene>
    <name evidence="10" type="ORF">KIH39_21160</name>
</gene>
<evidence type="ECO:0000256" key="4">
    <source>
        <dbReference type="ARBA" id="ARBA00022475"/>
    </source>
</evidence>
<dbReference type="Pfam" id="PF12698">
    <property type="entry name" value="ABC2_membrane_3"/>
    <property type="match status" value="1"/>
</dbReference>
<evidence type="ECO:0000256" key="7">
    <source>
        <dbReference type="ARBA" id="ARBA00023136"/>
    </source>
</evidence>
<dbReference type="PANTHER" id="PTHR30294:SF44">
    <property type="entry name" value="MULTIDRUG ABC TRANSPORTER PERMEASE YBHR-RELATED"/>
    <property type="match status" value="1"/>
</dbReference>
<sequence length="370" mass="40938">MLSIRLRSLIIKELLMVWRDKKTRTILIVPPLLQLLIFSFAATQEVKDVPVAMLNKDAGIYARDLVTRLKGSPNFSRVLHLQSDSEVAPALDSRECLMVLIIGTDFSRKVAAGEPASVQFLLDGRRANAAQIVANYAENIVVRYEAELTQYLQGQLASTTVVNRVWFNPNLEPKWSTVPALVVILTTLMGLMITGLSVAREREMGTFDQLLVSPLSPTEILIGKSIPALIIGTVQATGMCLVGVFVFGVPFRSSIILLYISLLTYLLALAGVGLFISSVAKTQQQAILYNFVFMVPAMLLSGFATPVENMPAWLQTLTYANPVRHLMPVMKGLFLKGLPAIEVFRALVPLMVIALFTLSLASWLFRRRME</sequence>
<dbReference type="InterPro" id="IPR013525">
    <property type="entry name" value="ABC2_TM"/>
</dbReference>
<comment type="subcellular location">
    <subcellularLocation>
        <location evidence="1">Cell membrane</location>
        <topology evidence="1">Multi-pass membrane protein</topology>
    </subcellularLocation>
</comment>
<evidence type="ECO:0000256" key="5">
    <source>
        <dbReference type="ARBA" id="ARBA00022692"/>
    </source>
</evidence>
<keyword evidence="5 8" id="KW-0812">Transmembrane</keyword>
<keyword evidence="3" id="KW-0813">Transport</keyword>